<dbReference type="RefSeq" id="WP_146869409.1">
    <property type="nucleotide sequence ID" value="NZ_BKBC01000123.1"/>
</dbReference>
<dbReference type="AlphaFoldDB" id="A0A512TTA1"/>
<reference evidence="2 3" key="1">
    <citation type="submission" date="2019-07" db="EMBL/GenBank/DDBJ databases">
        <title>Whole genome shotgun sequence of Clostridium butyricum NBRC 3858.</title>
        <authorList>
            <person name="Hosoyama A."/>
            <person name="Uohara A."/>
            <person name="Ohji S."/>
            <person name="Ichikawa N."/>
        </authorList>
    </citation>
    <scope>NUCLEOTIDE SEQUENCE [LARGE SCALE GENOMIC DNA]</scope>
    <source>
        <strain evidence="2 3">NBRC 3858</strain>
    </source>
</reference>
<dbReference type="InterPro" id="IPR000182">
    <property type="entry name" value="GNAT_dom"/>
</dbReference>
<protein>
    <recommendedName>
        <fullName evidence="1">N-acetyltransferase domain-containing protein</fullName>
    </recommendedName>
</protein>
<organism evidence="2 3">
    <name type="scientific">Clostridium butyricum</name>
    <dbReference type="NCBI Taxonomy" id="1492"/>
    <lineage>
        <taxon>Bacteria</taxon>
        <taxon>Bacillati</taxon>
        <taxon>Bacillota</taxon>
        <taxon>Clostridia</taxon>
        <taxon>Eubacteriales</taxon>
        <taxon>Clostridiaceae</taxon>
        <taxon>Clostridium</taxon>
    </lineage>
</organism>
<dbReference type="Proteomes" id="UP000321089">
    <property type="component" value="Unassembled WGS sequence"/>
</dbReference>
<dbReference type="InterPro" id="IPR016181">
    <property type="entry name" value="Acyl_CoA_acyltransferase"/>
</dbReference>
<dbReference type="EMBL" id="BKBC01000123">
    <property type="protein sequence ID" value="GEQ23472.1"/>
    <property type="molecule type" value="Genomic_DNA"/>
</dbReference>
<gene>
    <name evidence="2" type="ORF">CBU02nite_39780</name>
</gene>
<name>A0A512TTA1_CLOBU</name>
<dbReference type="Pfam" id="PF00583">
    <property type="entry name" value="Acetyltransf_1"/>
    <property type="match status" value="1"/>
</dbReference>
<accession>A0A512TTA1</accession>
<evidence type="ECO:0000259" key="1">
    <source>
        <dbReference type="PROSITE" id="PS51186"/>
    </source>
</evidence>
<dbReference type="Gene3D" id="3.40.630.30">
    <property type="match status" value="1"/>
</dbReference>
<feature type="domain" description="N-acetyltransferase" evidence="1">
    <location>
        <begin position="167"/>
        <end position="302"/>
    </location>
</feature>
<dbReference type="GO" id="GO:0016747">
    <property type="term" value="F:acyltransferase activity, transferring groups other than amino-acyl groups"/>
    <property type="evidence" value="ECO:0007669"/>
    <property type="project" value="InterPro"/>
</dbReference>
<sequence>MGKIKFFNYSEGERFGNNYELLVQFFEKYTGEGIQENWHIGRLDWMLNHDYTNPELLPLIGVWEENNEVVGVIIFDIEHPPVYFLCKPGYEHLYNDMYEYAEKTFKTDKWCENGYWIKTVIKDENKILLQFLKDKGFVVDGWSEDILELKCDINNKYSYSLPEGFCLTTFENEKDYEKYAQLLYKGFDHEGEEEADITYESVPFREPHWNDDLKILVKSPDGEWASHCGIWYTPGTTTAYIEPVLTIPKYRKKGLAKAAIYEAINRCADLGAKRAVVISDMDFYYTIGFKKSSHYYQMAKYL</sequence>
<evidence type="ECO:0000313" key="2">
    <source>
        <dbReference type="EMBL" id="GEQ23472.1"/>
    </source>
</evidence>
<dbReference type="CDD" id="cd04301">
    <property type="entry name" value="NAT_SF"/>
    <property type="match status" value="1"/>
</dbReference>
<proteinExistence type="predicted"/>
<dbReference type="SUPFAM" id="SSF55729">
    <property type="entry name" value="Acyl-CoA N-acyltransferases (Nat)"/>
    <property type="match status" value="1"/>
</dbReference>
<dbReference type="PROSITE" id="PS51186">
    <property type="entry name" value="GNAT"/>
    <property type="match status" value="1"/>
</dbReference>
<comment type="caution">
    <text evidence="2">The sequence shown here is derived from an EMBL/GenBank/DDBJ whole genome shotgun (WGS) entry which is preliminary data.</text>
</comment>
<evidence type="ECO:0000313" key="3">
    <source>
        <dbReference type="Proteomes" id="UP000321089"/>
    </source>
</evidence>